<protein>
    <submittedName>
        <fullName evidence="4">Histidine phosphatase family protein</fullName>
    </submittedName>
</protein>
<reference evidence="4 5" key="1">
    <citation type="submission" date="2020-07" db="EMBL/GenBank/DDBJ databases">
        <title>Complete genome and description of Corynebacterium incognita strain Marseille-Q3630 sp. nov.</title>
        <authorList>
            <person name="Boxberger M."/>
        </authorList>
    </citation>
    <scope>NUCLEOTIDE SEQUENCE [LARGE SCALE GENOMIC DNA]</scope>
    <source>
        <strain evidence="4 5">Marseille-Q3630</strain>
    </source>
</reference>
<feature type="binding site" evidence="3">
    <location>
        <position position="63"/>
    </location>
    <ligand>
        <name>substrate</name>
    </ligand>
</feature>
<gene>
    <name evidence="4" type="ORF">H0194_05015</name>
</gene>
<dbReference type="PROSITE" id="PS00175">
    <property type="entry name" value="PG_MUTASE"/>
    <property type="match status" value="1"/>
</dbReference>
<dbReference type="PANTHER" id="PTHR48100:SF1">
    <property type="entry name" value="HISTIDINE PHOSPHATASE FAMILY PROTEIN-RELATED"/>
    <property type="match status" value="1"/>
</dbReference>
<dbReference type="Proteomes" id="UP000515743">
    <property type="component" value="Chromosome"/>
</dbReference>
<dbReference type="CDD" id="cd07067">
    <property type="entry name" value="HP_PGM_like"/>
    <property type="match status" value="1"/>
</dbReference>
<organism evidence="4 5">
    <name type="scientific">Corynebacterium incognita</name>
    <dbReference type="NCBI Taxonomy" id="2754725"/>
    <lineage>
        <taxon>Bacteria</taxon>
        <taxon>Bacillati</taxon>
        <taxon>Actinomycetota</taxon>
        <taxon>Actinomycetes</taxon>
        <taxon>Mycobacteriales</taxon>
        <taxon>Corynebacteriaceae</taxon>
        <taxon>Corynebacterium</taxon>
    </lineage>
</organism>
<accession>A0A7G7CRW9</accession>
<dbReference type="GO" id="GO:0005737">
    <property type="term" value="C:cytoplasm"/>
    <property type="evidence" value="ECO:0007669"/>
    <property type="project" value="TreeGrafter"/>
</dbReference>
<keyword evidence="2" id="KW-0413">Isomerase</keyword>
<keyword evidence="5" id="KW-1185">Reference proteome</keyword>
<name>A0A7G7CRW9_9CORY</name>
<dbReference type="Pfam" id="PF00300">
    <property type="entry name" value="His_Phos_1"/>
    <property type="match status" value="1"/>
</dbReference>
<dbReference type="PANTHER" id="PTHR48100">
    <property type="entry name" value="BROAD-SPECIFICITY PHOSPHATASE YOR283W-RELATED"/>
    <property type="match status" value="1"/>
</dbReference>
<dbReference type="RefSeq" id="WP_185176708.1">
    <property type="nucleotide sequence ID" value="NZ_CP059404.1"/>
</dbReference>
<dbReference type="InterPro" id="IPR013078">
    <property type="entry name" value="His_Pase_superF_clade-1"/>
</dbReference>
<evidence type="ECO:0000313" key="4">
    <source>
        <dbReference type="EMBL" id="QNE90335.1"/>
    </source>
</evidence>
<dbReference type="AlphaFoldDB" id="A0A7G7CRW9"/>
<dbReference type="Gene3D" id="3.40.50.1240">
    <property type="entry name" value="Phosphoglycerate mutase-like"/>
    <property type="match status" value="1"/>
</dbReference>
<evidence type="ECO:0000256" key="3">
    <source>
        <dbReference type="PIRSR" id="PIRSR613078-2"/>
    </source>
</evidence>
<dbReference type="InterPro" id="IPR029033">
    <property type="entry name" value="His_PPase_superfam"/>
</dbReference>
<dbReference type="EMBL" id="CP059404">
    <property type="protein sequence ID" value="QNE90335.1"/>
    <property type="molecule type" value="Genomic_DNA"/>
</dbReference>
<dbReference type="InterPro" id="IPR050275">
    <property type="entry name" value="PGM_Phosphatase"/>
</dbReference>
<evidence type="ECO:0000313" key="5">
    <source>
        <dbReference type="Proteomes" id="UP000515743"/>
    </source>
</evidence>
<sequence>MTGRIILVRHGQTFSNINRALDTRPPGAELTERGREQAVEVGAELADLCADRKLSLNCSVALRAQQTAMLAAREIERVQQLPEHSLPVNVVVGVHEVFAGDNEMLADEDSHRGYTTALRGWLEGDPQARMPKGESYMELLARYQPVLEELAAGLDDAADAVLVSHGAAIRTVARHAAAAQIDPDFAFSGYLNNCRFVVLEPRGEKFGKWTVTRWADTELGG</sequence>
<proteinExistence type="predicted"/>
<keyword evidence="1" id="KW-0324">Glycolysis</keyword>
<dbReference type="GO" id="GO:0016791">
    <property type="term" value="F:phosphatase activity"/>
    <property type="evidence" value="ECO:0007669"/>
    <property type="project" value="TreeGrafter"/>
</dbReference>
<evidence type="ECO:0000256" key="1">
    <source>
        <dbReference type="ARBA" id="ARBA00023152"/>
    </source>
</evidence>
<dbReference type="SUPFAM" id="SSF53254">
    <property type="entry name" value="Phosphoglycerate mutase-like"/>
    <property type="match status" value="1"/>
</dbReference>
<dbReference type="SMART" id="SM00855">
    <property type="entry name" value="PGAM"/>
    <property type="match status" value="1"/>
</dbReference>
<dbReference type="KEGG" id="cik:H0194_05015"/>
<evidence type="ECO:0000256" key="2">
    <source>
        <dbReference type="ARBA" id="ARBA00023235"/>
    </source>
</evidence>
<dbReference type="InterPro" id="IPR001345">
    <property type="entry name" value="PG/BPGM_mutase_AS"/>
</dbReference>
<feature type="binding site" evidence="3">
    <location>
        <begin position="9"/>
        <end position="16"/>
    </location>
    <ligand>
        <name>substrate</name>
    </ligand>
</feature>